<keyword evidence="3" id="KW-1185">Reference proteome</keyword>
<name>A0ABS7TIP0_9BACT</name>
<dbReference type="RefSeq" id="WP_224189844.1">
    <property type="nucleotide sequence ID" value="NZ_JAIRAU010000001.1"/>
</dbReference>
<comment type="caution">
    <text evidence="2">The sequence shown here is derived from an EMBL/GenBank/DDBJ whole genome shotgun (WGS) entry which is preliminary data.</text>
</comment>
<reference evidence="2" key="1">
    <citation type="submission" date="2021-08" db="EMBL/GenBank/DDBJ databases">
        <authorList>
            <person name="Stevens D.C."/>
        </authorList>
    </citation>
    <scope>NUCLEOTIDE SEQUENCE</scope>
    <source>
        <strain evidence="2">DSM 53165</strain>
    </source>
</reference>
<evidence type="ECO:0000313" key="2">
    <source>
        <dbReference type="EMBL" id="MBZ5708089.1"/>
    </source>
</evidence>
<evidence type="ECO:0000256" key="1">
    <source>
        <dbReference type="SAM" id="MobiDB-lite"/>
    </source>
</evidence>
<gene>
    <name evidence="2" type="ORF">K7C98_02390</name>
</gene>
<feature type="region of interest" description="Disordered" evidence="1">
    <location>
        <begin position="73"/>
        <end position="135"/>
    </location>
</feature>
<feature type="compositionally biased region" description="Basic residues" evidence="1">
    <location>
        <begin position="126"/>
        <end position="135"/>
    </location>
</feature>
<sequence>MASKSSKNSDLRYGMTGFAHARQPAGAHPVAIVALKECGNIREATSPPVEPLASESSALGSVVDTTATEVRTVAQGSARAHTPAAIEPPIRSETPAVAAKQEEASEGTSRRRARRTSDDYKLPPRGARKQRPRSHHFRFPEEIGAYLNTLAEAFDCTRTHVVCSAIRSEWQRLRRKQAKDAKKASTSH</sequence>
<accession>A0ABS7TIP0</accession>
<protein>
    <submittedName>
        <fullName evidence="2">Uncharacterized protein</fullName>
    </submittedName>
</protein>
<proteinExistence type="predicted"/>
<dbReference type="EMBL" id="JAIRAU010000001">
    <property type="protein sequence ID" value="MBZ5708089.1"/>
    <property type="molecule type" value="Genomic_DNA"/>
</dbReference>
<evidence type="ECO:0000313" key="3">
    <source>
        <dbReference type="Proteomes" id="UP001139031"/>
    </source>
</evidence>
<dbReference type="Proteomes" id="UP001139031">
    <property type="component" value="Unassembled WGS sequence"/>
</dbReference>
<organism evidence="2 3">
    <name type="scientific">Nannocystis pusilla</name>
    <dbReference type="NCBI Taxonomy" id="889268"/>
    <lineage>
        <taxon>Bacteria</taxon>
        <taxon>Pseudomonadati</taxon>
        <taxon>Myxococcota</taxon>
        <taxon>Polyangia</taxon>
        <taxon>Nannocystales</taxon>
        <taxon>Nannocystaceae</taxon>
        <taxon>Nannocystis</taxon>
    </lineage>
</organism>